<dbReference type="GO" id="GO:0000272">
    <property type="term" value="P:polysaccharide catabolic process"/>
    <property type="evidence" value="ECO:0007669"/>
    <property type="project" value="UniProtKB-KW"/>
</dbReference>
<evidence type="ECO:0000256" key="2">
    <source>
        <dbReference type="ARBA" id="ARBA00004613"/>
    </source>
</evidence>
<dbReference type="InterPro" id="IPR001579">
    <property type="entry name" value="Glyco_hydro_18_chit_AS"/>
</dbReference>
<dbReference type="EMBL" id="SBHS01000022">
    <property type="protein sequence ID" value="TWU72950.1"/>
    <property type="molecule type" value="Genomic_DNA"/>
</dbReference>
<dbReference type="SUPFAM" id="SSF51445">
    <property type="entry name" value="(Trans)glycosidases"/>
    <property type="match status" value="1"/>
</dbReference>
<evidence type="ECO:0000256" key="1">
    <source>
        <dbReference type="ARBA" id="ARBA00000822"/>
    </source>
</evidence>
<dbReference type="PROSITE" id="PS01095">
    <property type="entry name" value="GH18_1"/>
    <property type="match status" value="1"/>
</dbReference>
<dbReference type="InterPro" id="IPR017853">
    <property type="entry name" value="GH"/>
</dbReference>
<reference evidence="19" key="2">
    <citation type="submission" date="2018-12" db="EMBL/GenBank/DDBJ databases">
        <title>The complete genome of Metarhizium rileyi, a key fungal pathogen of Lepidoptera.</title>
        <authorList>
            <person name="Binneck E."/>
            <person name="Lastra C.C.L."/>
            <person name="Sosa-Gomez D.R."/>
        </authorList>
    </citation>
    <scope>NUCLEOTIDE SEQUENCE [LARGE SCALE GENOMIC DNA]</scope>
    <source>
        <strain evidence="19">Cep018-CH2</strain>
    </source>
</reference>
<dbReference type="GO" id="GO:0008843">
    <property type="term" value="F:endochitinase activity"/>
    <property type="evidence" value="ECO:0007669"/>
    <property type="project" value="UniProtKB-EC"/>
</dbReference>
<evidence type="ECO:0000256" key="4">
    <source>
        <dbReference type="ARBA" id="ARBA00012729"/>
    </source>
</evidence>
<evidence type="ECO:0000256" key="14">
    <source>
        <dbReference type="SAM" id="SignalP"/>
    </source>
</evidence>
<keyword evidence="8" id="KW-0843">Virulence</keyword>
<evidence type="ECO:0000256" key="7">
    <source>
        <dbReference type="ARBA" id="ARBA00023024"/>
    </source>
</evidence>
<comment type="subcellular location">
    <subcellularLocation>
        <location evidence="2">Secreted</location>
    </subcellularLocation>
</comment>
<keyword evidence="11" id="KW-0624">Polysaccharide degradation</keyword>
<keyword evidence="7" id="KW-0146">Chitin degradation</keyword>
<evidence type="ECO:0000256" key="3">
    <source>
        <dbReference type="ARBA" id="ARBA00008682"/>
    </source>
</evidence>
<reference evidence="16 18" key="1">
    <citation type="journal article" date="2016" name="Genome Biol. Evol.">
        <title>Divergent and convergent evolution of fungal pathogenicity.</title>
        <authorList>
            <person name="Shang Y."/>
            <person name="Xiao G."/>
            <person name="Zheng P."/>
            <person name="Cen K."/>
            <person name="Zhan S."/>
            <person name="Wang C."/>
        </authorList>
    </citation>
    <scope>NUCLEOTIDE SEQUENCE [LARGE SCALE GENOMIC DNA]</scope>
    <source>
        <strain evidence="16 18">RCEF 4871</strain>
    </source>
</reference>
<evidence type="ECO:0000313" key="18">
    <source>
        <dbReference type="Proteomes" id="UP000243498"/>
    </source>
</evidence>
<dbReference type="OrthoDB" id="76388at2759"/>
<dbReference type="GO" id="GO:0006032">
    <property type="term" value="P:chitin catabolic process"/>
    <property type="evidence" value="ECO:0007669"/>
    <property type="project" value="UniProtKB-KW"/>
</dbReference>
<dbReference type="InterPro" id="IPR029070">
    <property type="entry name" value="Chitinase_insertion_sf"/>
</dbReference>
<dbReference type="STRING" id="1081105.A0A166XQK6"/>
<evidence type="ECO:0000256" key="11">
    <source>
        <dbReference type="ARBA" id="ARBA00023326"/>
    </source>
</evidence>
<dbReference type="Proteomes" id="UP000243498">
    <property type="component" value="Unassembled WGS sequence"/>
</dbReference>
<dbReference type="InterPro" id="IPR011583">
    <property type="entry name" value="Chitinase_II/V-like_cat"/>
</dbReference>
<dbReference type="AlphaFoldDB" id="A0A166XQK6"/>
<dbReference type="GO" id="GO:0005576">
    <property type="term" value="C:extracellular region"/>
    <property type="evidence" value="ECO:0007669"/>
    <property type="project" value="UniProtKB-SubCell"/>
</dbReference>
<keyword evidence="10 12" id="KW-0326">Glycosidase</keyword>
<evidence type="ECO:0000313" key="16">
    <source>
        <dbReference type="EMBL" id="OAA36073.1"/>
    </source>
</evidence>
<dbReference type="EC" id="3.2.1.14" evidence="4"/>
<dbReference type="GO" id="GO:0008061">
    <property type="term" value="F:chitin binding"/>
    <property type="evidence" value="ECO:0007669"/>
    <property type="project" value="InterPro"/>
</dbReference>
<dbReference type="Gene3D" id="3.20.20.80">
    <property type="entry name" value="Glycosidases"/>
    <property type="match status" value="1"/>
</dbReference>
<organism evidence="16 18">
    <name type="scientific">Metarhizium rileyi (strain RCEF 4871)</name>
    <name type="common">Nomuraea rileyi</name>
    <dbReference type="NCBI Taxonomy" id="1649241"/>
    <lineage>
        <taxon>Eukaryota</taxon>
        <taxon>Fungi</taxon>
        <taxon>Dikarya</taxon>
        <taxon>Ascomycota</taxon>
        <taxon>Pezizomycotina</taxon>
        <taxon>Sordariomycetes</taxon>
        <taxon>Hypocreomycetidae</taxon>
        <taxon>Hypocreales</taxon>
        <taxon>Clavicipitaceae</taxon>
        <taxon>Metarhizium</taxon>
    </lineage>
</organism>
<keyword evidence="5" id="KW-0964">Secreted</keyword>
<name>A0A166XQK6_METRR</name>
<dbReference type="SMART" id="SM00636">
    <property type="entry name" value="Glyco_18"/>
    <property type="match status" value="1"/>
</dbReference>
<dbReference type="InterPro" id="IPR050314">
    <property type="entry name" value="Glycosyl_Hydrlase_18"/>
</dbReference>
<gene>
    <name evidence="17" type="ORF">ED733_003020</name>
    <name evidence="16" type="ORF">NOR_07679</name>
</gene>
<evidence type="ECO:0000256" key="12">
    <source>
        <dbReference type="RuleBase" id="RU000489"/>
    </source>
</evidence>
<reference evidence="17" key="3">
    <citation type="journal article" date="2019" name="Microbiol. Resour. Announc.">
        <title>Genome Sequence of Metarhizium rileyi, a Microbial Control Agent for Lepidoptera.</title>
        <authorList>
            <person name="Binneck E."/>
            <person name="Lastra C.C.L."/>
            <person name="Sosa-Gomez D.R."/>
        </authorList>
    </citation>
    <scope>NUCLEOTIDE SEQUENCE</scope>
    <source>
        <strain evidence="17">Cep018-CH2</strain>
    </source>
</reference>
<evidence type="ECO:0000256" key="8">
    <source>
        <dbReference type="ARBA" id="ARBA00023026"/>
    </source>
</evidence>
<evidence type="ECO:0000313" key="17">
    <source>
        <dbReference type="EMBL" id="TWU72950.1"/>
    </source>
</evidence>
<feature type="chain" id="PRO_5007882457" description="chitinase" evidence="14">
    <location>
        <begin position="19"/>
        <end position="407"/>
    </location>
</feature>
<accession>A0A5C6G5H7</accession>
<dbReference type="OMA" id="NANDAPY"/>
<dbReference type="PANTHER" id="PTHR11177:SF392">
    <property type="entry name" value="HAP41P"/>
    <property type="match status" value="1"/>
</dbReference>
<accession>A0A166XQK6</accession>
<evidence type="ECO:0000256" key="5">
    <source>
        <dbReference type="ARBA" id="ARBA00022525"/>
    </source>
</evidence>
<comment type="catalytic activity">
    <reaction evidence="1">
        <text>Random endo-hydrolysis of N-acetyl-beta-D-glucosaminide (1-&gt;4)-beta-linkages in chitin and chitodextrins.</text>
        <dbReference type="EC" id="3.2.1.14"/>
    </reaction>
</comment>
<feature type="signal peptide" evidence="14">
    <location>
        <begin position="1"/>
        <end position="18"/>
    </location>
</feature>
<dbReference type="PROSITE" id="PS51910">
    <property type="entry name" value="GH18_2"/>
    <property type="match status" value="1"/>
</dbReference>
<evidence type="ECO:0000259" key="15">
    <source>
        <dbReference type="PROSITE" id="PS51910"/>
    </source>
</evidence>
<comment type="similarity">
    <text evidence="3">Belongs to the glycosyl hydrolase 18 family. Chitinase class V subfamily.</text>
</comment>
<keyword evidence="9" id="KW-0119">Carbohydrate metabolism</keyword>
<keyword evidence="14" id="KW-0732">Signal</keyword>
<dbReference type="PANTHER" id="PTHR11177">
    <property type="entry name" value="CHITINASE"/>
    <property type="match status" value="1"/>
</dbReference>
<keyword evidence="18" id="KW-1185">Reference proteome</keyword>
<evidence type="ECO:0000256" key="9">
    <source>
        <dbReference type="ARBA" id="ARBA00023277"/>
    </source>
</evidence>
<dbReference type="EMBL" id="AZHC01000037">
    <property type="protein sequence ID" value="OAA36073.1"/>
    <property type="molecule type" value="Genomic_DNA"/>
</dbReference>
<feature type="region of interest" description="Disordered" evidence="13">
    <location>
        <begin position="274"/>
        <end position="312"/>
    </location>
</feature>
<sequence length="407" mass="44837">MRSSLALMAAVLSPLVSAIAIPSQEHVIVGYYPTWKHNELASLDLNKYTHINVAFAIPDEKAELKFDGDAHMSDIVSRAHTNNATKVLVSLGGWTGSIHFSNITKSPELSQTLTDNIIRMMTQHQLDGIDIDWEFPGENGSPCNFVDETNDVKNFLVYLQSLRTRIDETFTPEEKLITLAVRVKPFSGLGDTNLADFAKVVDFANIMAYDINGPWMDTTGPNAPLNFEQGKGTQLSFASSIDQWVESGWPANQLTAGLAFYGHSLTSSVDMTLTDPPTQYEKKDGPVPKGASTDEEATETCPENSAKPDHAGAKQYSGVWTYAQLRQEGALDGPTTAKAPWVRAFDNVTMTPWLFQPENKTFVSYDDPISVKIKTKFARSKGLRGVMLWDLAGDFQSELTKAINSKC</sequence>
<evidence type="ECO:0000256" key="10">
    <source>
        <dbReference type="ARBA" id="ARBA00023295"/>
    </source>
</evidence>
<feature type="domain" description="GH18" evidence="15">
    <location>
        <begin position="26"/>
        <end position="407"/>
    </location>
</feature>
<comment type="caution">
    <text evidence="16">The sequence shown here is derived from an EMBL/GenBank/DDBJ whole genome shotgun (WGS) entry which is preliminary data.</text>
</comment>
<dbReference type="InterPro" id="IPR001223">
    <property type="entry name" value="Glyco_hydro18_cat"/>
</dbReference>
<evidence type="ECO:0000313" key="19">
    <source>
        <dbReference type="Proteomes" id="UP000317257"/>
    </source>
</evidence>
<dbReference type="Gene3D" id="3.10.50.10">
    <property type="match status" value="1"/>
</dbReference>
<evidence type="ECO:0000256" key="13">
    <source>
        <dbReference type="SAM" id="MobiDB-lite"/>
    </source>
</evidence>
<keyword evidence="6 12" id="KW-0378">Hydrolase</keyword>
<protein>
    <recommendedName>
        <fullName evidence="4">chitinase</fullName>
        <ecNumber evidence="4">3.2.1.14</ecNumber>
    </recommendedName>
</protein>
<dbReference type="Pfam" id="PF00704">
    <property type="entry name" value="Glyco_hydro_18"/>
    <property type="match status" value="1"/>
</dbReference>
<evidence type="ECO:0000256" key="6">
    <source>
        <dbReference type="ARBA" id="ARBA00022801"/>
    </source>
</evidence>
<proteinExistence type="inferred from homology"/>
<dbReference type="Proteomes" id="UP000317257">
    <property type="component" value="Unassembled WGS sequence"/>
</dbReference>
<dbReference type="SUPFAM" id="SSF54556">
    <property type="entry name" value="Chitinase insertion domain"/>
    <property type="match status" value="1"/>
</dbReference>